<feature type="signal peptide" evidence="1">
    <location>
        <begin position="1"/>
        <end position="41"/>
    </location>
</feature>
<dbReference type="Proteomes" id="UP000093173">
    <property type="component" value="Unassembled WGS sequence"/>
</dbReference>
<comment type="caution">
    <text evidence="2">The sequence shown here is derived from an EMBL/GenBank/DDBJ whole genome shotgun (WGS) entry which is preliminary data.</text>
</comment>
<reference evidence="3" key="1">
    <citation type="submission" date="2016-06" db="EMBL/GenBank/DDBJ databases">
        <authorList>
            <person name="Hehemann J.-H."/>
            <person name="Arevalo P."/>
            <person name="Datta M.S."/>
            <person name="Polz M.F."/>
        </authorList>
    </citation>
    <scope>NUCLEOTIDE SEQUENCE [LARGE SCALE GENOMIC DNA]</scope>
    <source>
        <strain evidence="3">9CSC122</strain>
    </source>
</reference>
<dbReference type="SUPFAM" id="SSF48452">
    <property type="entry name" value="TPR-like"/>
    <property type="match status" value="1"/>
</dbReference>
<evidence type="ECO:0000313" key="2">
    <source>
        <dbReference type="EMBL" id="OCH73100.1"/>
    </source>
</evidence>
<dbReference type="Gene3D" id="1.25.40.10">
    <property type="entry name" value="Tetratricopeptide repeat domain"/>
    <property type="match status" value="1"/>
</dbReference>
<protein>
    <submittedName>
        <fullName evidence="2">Uncharacterized protein</fullName>
    </submittedName>
</protein>
<dbReference type="AlphaFoldDB" id="A0A1B9QVM2"/>
<gene>
    <name evidence="2" type="ORF">A6E14_02980</name>
</gene>
<organism evidence="2 3">
    <name type="scientific">Vibrio genomosp. F10</name>
    <dbReference type="NCBI Taxonomy" id="723171"/>
    <lineage>
        <taxon>Bacteria</taxon>
        <taxon>Pseudomonadati</taxon>
        <taxon>Pseudomonadota</taxon>
        <taxon>Gammaproteobacteria</taxon>
        <taxon>Vibrionales</taxon>
        <taxon>Vibrionaceae</taxon>
        <taxon>Vibrio</taxon>
    </lineage>
</organism>
<dbReference type="EMBL" id="MAJZ01000840">
    <property type="protein sequence ID" value="OCH73100.1"/>
    <property type="molecule type" value="Genomic_DNA"/>
</dbReference>
<keyword evidence="1" id="KW-0732">Signal</keyword>
<dbReference type="InterPro" id="IPR011990">
    <property type="entry name" value="TPR-like_helical_dom_sf"/>
</dbReference>
<name>A0A1B9QVM2_9VIBR</name>
<accession>A0A1B9QVM2</accession>
<keyword evidence="3" id="KW-1185">Reference proteome</keyword>
<sequence>MNTTKLAFNLTVCRIFTISNTLKAYCTLTIGLALFSANAFASMPPLEDVQKTWAECQYRTPDSDDKERCFHRAIAKTDRYLSRSPDNSELTVWLAINKASLAGAQGGLGALSLAKEAKSLLEKVIETSPQTLNGSAYTSLGSLYYKVPGWPIGFGDDDKAEEMLKTALEINPKGIDPNYFYGDYLAEEGREKEAKIYLARAMQAPIRPDRPLADEGRKLDIEATLRKMK</sequence>
<dbReference type="RefSeq" id="WP_017033313.1">
    <property type="nucleotide sequence ID" value="NZ_JBNGCH010000840.1"/>
</dbReference>
<proteinExistence type="predicted"/>
<feature type="chain" id="PRO_5008634614" evidence="1">
    <location>
        <begin position="42"/>
        <end position="229"/>
    </location>
</feature>
<evidence type="ECO:0000313" key="3">
    <source>
        <dbReference type="Proteomes" id="UP000093173"/>
    </source>
</evidence>
<evidence type="ECO:0000256" key="1">
    <source>
        <dbReference type="SAM" id="SignalP"/>
    </source>
</evidence>